<keyword evidence="6 8" id="KW-0472">Membrane</keyword>
<keyword evidence="5 7" id="KW-0129">CBS domain</keyword>
<feature type="transmembrane region" description="Helical" evidence="9">
    <location>
        <begin position="58"/>
        <end position="81"/>
    </location>
</feature>
<dbReference type="PANTHER" id="PTHR22777">
    <property type="entry name" value="HEMOLYSIN-RELATED"/>
    <property type="match status" value="1"/>
</dbReference>
<dbReference type="PROSITE" id="PS51846">
    <property type="entry name" value="CNNM"/>
    <property type="match status" value="1"/>
</dbReference>
<dbReference type="CDD" id="cd04590">
    <property type="entry name" value="CBS_pair_CorC_HlyC_assoc"/>
    <property type="match status" value="1"/>
</dbReference>
<evidence type="ECO:0000256" key="5">
    <source>
        <dbReference type="ARBA" id="ARBA00023122"/>
    </source>
</evidence>
<dbReference type="PANTHER" id="PTHR22777:SF4">
    <property type="entry name" value="UPF0053 PROTEIN SLL1254"/>
    <property type="match status" value="1"/>
</dbReference>
<evidence type="ECO:0000256" key="7">
    <source>
        <dbReference type="PROSITE-ProRule" id="PRU00703"/>
    </source>
</evidence>
<evidence type="ECO:0000313" key="13">
    <source>
        <dbReference type="Proteomes" id="UP000610558"/>
    </source>
</evidence>
<dbReference type="Gene3D" id="3.10.580.10">
    <property type="entry name" value="CBS-domain"/>
    <property type="match status" value="1"/>
</dbReference>
<dbReference type="AlphaFoldDB" id="A0A927C1D0"/>
<dbReference type="InterPro" id="IPR046342">
    <property type="entry name" value="CBS_dom_sf"/>
</dbReference>
<sequence>MLSLIIYISLALGFSFLCSVLEAVLLSITPSYIAAENQQGNRGGALWSRYKTDIDKPLAAILSLNTIAHTVGAAGAGAQATKVFGEAYFGVISAVLTLLILVISEIIPKTLGARYWRQLAPACAQILRVVLISMFPLAKLAELLTRMMASKAHHHSVSREEFSALAELAAREGVFSLEEAAQVSSMMAFRSLVARDVMTPRPVVFAINGELTASEALGKYPNLRFSRIPLFSSHSDNFHLFVRKDELLKAALNTPNRPLSELGRELPAIAETHTADGLLRWMVDSREQMVMVVNEYGAVLGIITIEDLIETLLGLEIVDETDASVDMQQLARKLWNKRAARLGLNESPNEPASGQ</sequence>
<dbReference type="SUPFAM" id="SSF54631">
    <property type="entry name" value="CBS-domain pair"/>
    <property type="match status" value="1"/>
</dbReference>
<evidence type="ECO:0000256" key="4">
    <source>
        <dbReference type="ARBA" id="ARBA00022989"/>
    </source>
</evidence>
<evidence type="ECO:0000256" key="2">
    <source>
        <dbReference type="ARBA" id="ARBA00022692"/>
    </source>
</evidence>
<dbReference type="Pfam" id="PF00571">
    <property type="entry name" value="CBS"/>
    <property type="match status" value="1"/>
</dbReference>
<evidence type="ECO:0000256" key="1">
    <source>
        <dbReference type="ARBA" id="ARBA00004141"/>
    </source>
</evidence>
<keyword evidence="3" id="KW-0677">Repeat</keyword>
<keyword evidence="13" id="KW-1185">Reference proteome</keyword>
<keyword evidence="2 8" id="KW-0812">Transmembrane</keyword>
<comment type="caution">
    <text evidence="12">The sequence shown here is derived from an EMBL/GenBank/DDBJ whole genome shotgun (WGS) entry which is preliminary data.</text>
</comment>
<feature type="transmembrane region" description="Helical" evidence="9">
    <location>
        <begin position="87"/>
        <end position="107"/>
    </location>
</feature>
<dbReference type="EMBL" id="JACXLD010000001">
    <property type="protein sequence ID" value="MBD2857710.1"/>
    <property type="molecule type" value="Genomic_DNA"/>
</dbReference>
<dbReference type="RefSeq" id="WP_190761932.1">
    <property type="nucleotide sequence ID" value="NZ_JACXLD010000001.1"/>
</dbReference>
<dbReference type="Proteomes" id="UP000610558">
    <property type="component" value="Unassembled WGS sequence"/>
</dbReference>
<evidence type="ECO:0000313" key="12">
    <source>
        <dbReference type="EMBL" id="MBD2857710.1"/>
    </source>
</evidence>
<evidence type="ECO:0000259" key="10">
    <source>
        <dbReference type="PROSITE" id="PS51371"/>
    </source>
</evidence>
<comment type="subcellular location">
    <subcellularLocation>
        <location evidence="1">Membrane</location>
        <topology evidence="1">Multi-pass membrane protein</topology>
    </subcellularLocation>
</comment>
<protein>
    <submittedName>
        <fullName evidence="12">DUF21 domain-containing protein</fullName>
    </submittedName>
</protein>
<gene>
    <name evidence="12" type="ORF">IB286_01740</name>
</gene>
<dbReference type="Pfam" id="PF01595">
    <property type="entry name" value="CNNM"/>
    <property type="match status" value="1"/>
</dbReference>
<evidence type="ECO:0000256" key="3">
    <source>
        <dbReference type="ARBA" id="ARBA00022737"/>
    </source>
</evidence>
<keyword evidence="4 8" id="KW-1133">Transmembrane helix</keyword>
<dbReference type="InterPro" id="IPR000644">
    <property type="entry name" value="CBS_dom"/>
</dbReference>
<evidence type="ECO:0000256" key="9">
    <source>
        <dbReference type="SAM" id="Phobius"/>
    </source>
</evidence>
<dbReference type="PROSITE" id="PS51371">
    <property type="entry name" value="CBS"/>
    <property type="match status" value="1"/>
</dbReference>
<dbReference type="InterPro" id="IPR002550">
    <property type="entry name" value="CNNM"/>
</dbReference>
<dbReference type="GO" id="GO:0005886">
    <property type="term" value="C:plasma membrane"/>
    <property type="evidence" value="ECO:0007669"/>
    <property type="project" value="TreeGrafter"/>
</dbReference>
<dbReference type="InterPro" id="IPR044751">
    <property type="entry name" value="Ion_transp-like_CBS"/>
</dbReference>
<feature type="domain" description="CNNM transmembrane" evidence="11">
    <location>
        <begin position="1"/>
        <end position="179"/>
    </location>
</feature>
<proteinExistence type="predicted"/>
<evidence type="ECO:0000256" key="8">
    <source>
        <dbReference type="PROSITE-ProRule" id="PRU01193"/>
    </source>
</evidence>
<feature type="transmembrane region" description="Helical" evidence="9">
    <location>
        <begin position="6"/>
        <end position="28"/>
    </location>
</feature>
<evidence type="ECO:0000259" key="11">
    <source>
        <dbReference type="PROSITE" id="PS51846"/>
    </source>
</evidence>
<name>A0A927C1D0_9GAMM</name>
<evidence type="ECO:0000256" key="6">
    <source>
        <dbReference type="ARBA" id="ARBA00023136"/>
    </source>
</evidence>
<organism evidence="12 13">
    <name type="scientific">Spongiibacter pelagi</name>
    <dbReference type="NCBI Taxonomy" id="2760804"/>
    <lineage>
        <taxon>Bacteria</taxon>
        <taxon>Pseudomonadati</taxon>
        <taxon>Pseudomonadota</taxon>
        <taxon>Gammaproteobacteria</taxon>
        <taxon>Cellvibrionales</taxon>
        <taxon>Spongiibacteraceae</taxon>
        <taxon>Spongiibacter</taxon>
    </lineage>
</organism>
<feature type="domain" description="CBS" evidence="10">
    <location>
        <begin position="262"/>
        <end position="320"/>
    </location>
</feature>
<accession>A0A927C1D0</accession>
<reference evidence="12" key="1">
    <citation type="submission" date="2020-09" db="EMBL/GenBank/DDBJ databases">
        <authorList>
            <person name="Yoon J.-W."/>
        </authorList>
    </citation>
    <scope>NUCLEOTIDE SEQUENCE</scope>
    <source>
        <strain evidence="12">KMU-158</strain>
    </source>
</reference>
<feature type="transmembrane region" description="Helical" evidence="9">
    <location>
        <begin position="119"/>
        <end position="138"/>
    </location>
</feature>